<feature type="chain" id="PRO_5020032749" evidence="1">
    <location>
        <begin position="27"/>
        <end position="226"/>
    </location>
</feature>
<name>A0A4C1Y3A0_EUMVA</name>
<dbReference type="EMBL" id="BGZK01001041">
    <property type="protein sequence ID" value="GBP69454.1"/>
    <property type="molecule type" value="Genomic_DNA"/>
</dbReference>
<dbReference type="InterPro" id="IPR012337">
    <property type="entry name" value="RNaseH-like_sf"/>
</dbReference>
<feature type="signal peptide" evidence="1">
    <location>
        <begin position="1"/>
        <end position="26"/>
    </location>
</feature>
<evidence type="ECO:0000256" key="1">
    <source>
        <dbReference type="SAM" id="SignalP"/>
    </source>
</evidence>
<dbReference type="Proteomes" id="UP000299102">
    <property type="component" value="Unassembled WGS sequence"/>
</dbReference>
<comment type="caution">
    <text evidence="2">The sequence shown here is derived from an EMBL/GenBank/DDBJ whole genome shotgun (WGS) entry which is preliminary data.</text>
</comment>
<accession>A0A4C1Y3A0</accession>
<dbReference type="SUPFAM" id="SSF53098">
    <property type="entry name" value="Ribonuclease H-like"/>
    <property type="match status" value="1"/>
</dbReference>
<reference evidence="2 3" key="1">
    <citation type="journal article" date="2019" name="Commun. Biol.">
        <title>The bagworm genome reveals a unique fibroin gene that provides high tensile strength.</title>
        <authorList>
            <person name="Kono N."/>
            <person name="Nakamura H."/>
            <person name="Ohtoshi R."/>
            <person name="Tomita M."/>
            <person name="Numata K."/>
            <person name="Arakawa K."/>
        </authorList>
    </citation>
    <scope>NUCLEOTIDE SEQUENCE [LARGE SCALE GENOMIC DNA]</scope>
</reference>
<gene>
    <name evidence="2" type="ORF">EVAR_48811_1</name>
</gene>
<proteinExistence type="predicted"/>
<dbReference type="OrthoDB" id="411823at2759"/>
<protein>
    <submittedName>
        <fullName evidence="2">Uncharacterized protein</fullName>
    </submittedName>
</protein>
<keyword evidence="3" id="KW-1185">Reference proteome</keyword>
<dbReference type="AlphaFoldDB" id="A0A4C1Y3A0"/>
<evidence type="ECO:0000313" key="2">
    <source>
        <dbReference type="EMBL" id="GBP69454.1"/>
    </source>
</evidence>
<evidence type="ECO:0000313" key="3">
    <source>
        <dbReference type="Proteomes" id="UP000299102"/>
    </source>
</evidence>
<sequence>MIMSVQSLTIYVAVIYASCAWTPATGKLGVRNMLNTVQRDVAFKAYQTHRTISLQSTLILSRLLTLNIRVREATWLCEVNRSKDLEDTFLDQKFEQPVYFGNSLHPAHVPEIGYESTEDLESQTRNHFAVFGPQIYTDESHLESKRLQVFSEGIDRPEHYPLAHVAGRDNSKTVAEGMVVRLFWARAHNEIAGNDRADELARWAALTKKTVADYGKFSLSQAKKSE</sequence>
<organism evidence="2 3">
    <name type="scientific">Eumeta variegata</name>
    <name type="common">Bagworm moth</name>
    <name type="synonym">Eumeta japonica</name>
    <dbReference type="NCBI Taxonomy" id="151549"/>
    <lineage>
        <taxon>Eukaryota</taxon>
        <taxon>Metazoa</taxon>
        <taxon>Ecdysozoa</taxon>
        <taxon>Arthropoda</taxon>
        <taxon>Hexapoda</taxon>
        <taxon>Insecta</taxon>
        <taxon>Pterygota</taxon>
        <taxon>Neoptera</taxon>
        <taxon>Endopterygota</taxon>
        <taxon>Lepidoptera</taxon>
        <taxon>Glossata</taxon>
        <taxon>Ditrysia</taxon>
        <taxon>Tineoidea</taxon>
        <taxon>Psychidae</taxon>
        <taxon>Oiketicinae</taxon>
        <taxon>Eumeta</taxon>
    </lineage>
</organism>
<keyword evidence="1" id="KW-0732">Signal</keyword>